<protein>
    <submittedName>
        <fullName evidence="1">Uncharacterized protein</fullName>
    </submittedName>
</protein>
<dbReference type="InterPro" id="IPR006311">
    <property type="entry name" value="TAT_signal"/>
</dbReference>
<name>A0ABT5WMN3_9SPHN</name>
<evidence type="ECO:0000313" key="2">
    <source>
        <dbReference type="Proteomes" id="UP001216253"/>
    </source>
</evidence>
<comment type="caution">
    <text evidence="1">The sequence shown here is derived from an EMBL/GenBank/DDBJ whole genome shotgun (WGS) entry which is preliminary data.</text>
</comment>
<evidence type="ECO:0000313" key="1">
    <source>
        <dbReference type="EMBL" id="MDE8651303.1"/>
    </source>
</evidence>
<sequence>MADLVSLLSRRSILATMAGGAATVGTYAATNGGSGFSTDAVDAFFSKGKVSSGRAVKLDTAEVADWRAQIGTLFTLETGHVLKLGSVAEFADSDGPPPQGLRKKAFVARFDQVSTLLSRGVPEADRIYRVSHPQGGTFSIFLSAGDIANPRQKLAVFG</sequence>
<proteinExistence type="predicted"/>
<gene>
    <name evidence="1" type="ORF">PYV00_06165</name>
</gene>
<organism evidence="1 2">
    <name type="scientific">Novosphingobium album</name>
    <name type="common">ex Liu et al. 2023</name>
    <dbReference type="NCBI Taxonomy" id="3031130"/>
    <lineage>
        <taxon>Bacteria</taxon>
        <taxon>Pseudomonadati</taxon>
        <taxon>Pseudomonadota</taxon>
        <taxon>Alphaproteobacteria</taxon>
        <taxon>Sphingomonadales</taxon>
        <taxon>Sphingomonadaceae</taxon>
        <taxon>Novosphingobium</taxon>
    </lineage>
</organism>
<dbReference type="EMBL" id="JARESE010000015">
    <property type="protein sequence ID" value="MDE8651303.1"/>
    <property type="molecule type" value="Genomic_DNA"/>
</dbReference>
<dbReference type="PROSITE" id="PS51318">
    <property type="entry name" value="TAT"/>
    <property type="match status" value="1"/>
</dbReference>
<keyword evidence="2" id="KW-1185">Reference proteome</keyword>
<accession>A0ABT5WMN3</accession>
<dbReference type="RefSeq" id="WP_275227402.1">
    <property type="nucleotide sequence ID" value="NZ_JARESE010000015.1"/>
</dbReference>
<dbReference type="Proteomes" id="UP001216253">
    <property type="component" value="Unassembled WGS sequence"/>
</dbReference>
<reference evidence="1 2" key="1">
    <citation type="submission" date="2023-03" db="EMBL/GenBank/DDBJ databases">
        <title>NovoSphingobium album sp. nov. isolated from polycyclic aromatic hydrocarbons- and heavy-metal polluted soil.</title>
        <authorList>
            <person name="Liu Z."/>
            <person name="Wang K."/>
        </authorList>
    </citation>
    <scope>NUCLEOTIDE SEQUENCE [LARGE SCALE GENOMIC DNA]</scope>
    <source>
        <strain evidence="1 2">H3SJ31-1</strain>
    </source>
</reference>